<dbReference type="AlphaFoldDB" id="A0AAU7B207"/>
<accession>A0AAU7B207</accession>
<dbReference type="KEGG" id="parq:DSM112329_04788"/>
<reference evidence="1" key="1">
    <citation type="submission" date="2022-12" db="EMBL/GenBank/DDBJ databases">
        <title>Paraconexibacter alkalitolerans sp. nov. and Baekduia alba sp. nov., isolated from soil and emended description of the genera Paraconexibacter (Chun et al., 2020) and Baekduia (An et al., 2020).</title>
        <authorList>
            <person name="Vieira S."/>
            <person name="Huber K.J."/>
            <person name="Geppert A."/>
            <person name="Wolf J."/>
            <person name="Neumann-Schaal M."/>
            <person name="Muesken M."/>
            <person name="Overmann J."/>
        </authorList>
    </citation>
    <scope>NUCLEOTIDE SEQUENCE</scope>
    <source>
        <strain evidence="1">AEG42_29</strain>
    </source>
</reference>
<protein>
    <submittedName>
        <fullName evidence="1">Uncharacterized protein</fullName>
    </submittedName>
</protein>
<gene>
    <name evidence="1" type="ORF">DSM112329_04788</name>
</gene>
<organism evidence="1">
    <name type="scientific">Paraconexibacter sp. AEG42_29</name>
    <dbReference type="NCBI Taxonomy" id="2997339"/>
    <lineage>
        <taxon>Bacteria</taxon>
        <taxon>Bacillati</taxon>
        <taxon>Actinomycetota</taxon>
        <taxon>Thermoleophilia</taxon>
        <taxon>Solirubrobacterales</taxon>
        <taxon>Paraconexibacteraceae</taxon>
        <taxon>Paraconexibacter</taxon>
    </lineage>
</organism>
<dbReference type="EMBL" id="CP114014">
    <property type="protein sequence ID" value="XAY07896.1"/>
    <property type="molecule type" value="Genomic_DNA"/>
</dbReference>
<name>A0AAU7B207_9ACTN</name>
<sequence length="180" mass="19957">MMGIDLDQRPATYWPADRAPWDGAPTDAQRAEMKELGKQHPAFMGGAYLPAGPAGSVEIARLDARTTTADVMSLRAERAGDRITFALTDEYEMTWDLPVASAPGPLSLREVLELLEGAQLRDEPDYRGVTVAWRQRNFMEGDGREDALELVDFLTISSAFYPAIGAEDRRRALAWAESIR</sequence>
<dbReference type="RefSeq" id="WP_354699082.1">
    <property type="nucleotide sequence ID" value="NZ_CP114014.1"/>
</dbReference>
<proteinExistence type="predicted"/>
<evidence type="ECO:0000313" key="1">
    <source>
        <dbReference type="EMBL" id="XAY07896.1"/>
    </source>
</evidence>